<evidence type="ECO:0000256" key="3">
    <source>
        <dbReference type="ARBA" id="ARBA00023237"/>
    </source>
</evidence>
<evidence type="ECO:0000313" key="7">
    <source>
        <dbReference type="Proteomes" id="UP000745859"/>
    </source>
</evidence>
<gene>
    <name evidence="6" type="ORF">FHR24_000659</name>
</gene>
<dbReference type="EMBL" id="JAASQL010000001">
    <property type="protein sequence ID" value="NIJ44220.1"/>
    <property type="molecule type" value="Genomic_DNA"/>
</dbReference>
<comment type="subcellular location">
    <subcellularLocation>
        <location evidence="1">Cell outer membrane</location>
    </subcellularLocation>
</comment>
<dbReference type="InterPro" id="IPR006664">
    <property type="entry name" value="OMP_bac"/>
</dbReference>
<dbReference type="Gene3D" id="3.30.1330.60">
    <property type="entry name" value="OmpA-like domain"/>
    <property type="match status" value="1"/>
</dbReference>
<sequence length="533" mass="60664">MRFFYVLVFLVSSVFSQKKNDNLLYRLQEYKLRNLPINTSSIDFGVNFFNDSTIIFSSTKEIDPLKKHNKNPYLELYQANISPVNEIRSLEKFSMDLHSDFHEANFAFTKDGKYVYFTSGDQNKGKGVREINQKNIVELFGADISNGVITNIKLLYFNNNRYSVGHPFLSKDEKTLYFMSDRPEGYGGTDLYKVDILGYNRYGNIKNLGPKINSPANELYPFVDVDDVLYFSSDKEGGKGGLDVYGISLKDTLQNVFHLPAPVNSNKDDFAFVLSKSNLGFVSSNREGGLGEDDIYKLKLKWLQYIQGTVENVATTEPVSDSKVSIYKNNQKVDEIITDSIGQFQSNIKVGANETYMVKVERRNHLADSTIVKTPEIRYFSNNIAFNLTRTAPDEIVIKETVKTDKSVEENVVPDLEFEPIYFDFDKFNIDKDSELVLDSLVDTLNKYPNIMIEVDSYTDAEGEVSWNQMLSDKRAKSTTDYLILKGISADRIKATGHGESKLINKCGVGIICTKAEKKLNRRTEFRVVLIEK</sequence>
<dbReference type="SUPFAM" id="SSF82171">
    <property type="entry name" value="DPP6 N-terminal domain-like"/>
    <property type="match status" value="1"/>
</dbReference>
<dbReference type="PANTHER" id="PTHR30329:SF21">
    <property type="entry name" value="LIPOPROTEIN YIAD-RELATED"/>
    <property type="match status" value="1"/>
</dbReference>
<keyword evidence="7" id="KW-1185">Reference proteome</keyword>
<dbReference type="Pfam" id="PF07676">
    <property type="entry name" value="PD40"/>
    <property type="match status" value="3"/>
</dbReference>
<evidence type="ECO:0000256" key="1">
    <source>
        <dbReference type="ARBA" id="ARBA00004442"/>
    </source>
</evidence>
<proteinExistence type="predicted"/>
<protein>
    <submittedName>
        <fullName evidence="6">Outer membrane protein OmpA-like peptidoglycan-associated protein</fullName>
    </submittedName>
</protein>
<dbReference type="InterPro" id="IPR050330">
    <property type="entry name" value="Bact_OuterMem_StrucFunc"/>
</dbReference>
<dbReference type="InterPro" id="IPR011042">
    <property type="entry name" value="6-blade_b-propeller_TolB-like"/>
</dbReference>
<evidence type="ECO:0000313" key="6">
    <source>
        <dbReference type="EMBL" id="NIJ44220.1"/>
    </source>
</evidence>
<organism evidence="6 7">
    <name type="scientific">Wenyingzhuangia heitensis</name>
    <dbReference type="NCBI Taxonomy" id="1487859"/>
    <lineage>
        <taxon>Bacteria</taxon>
        <taxon>Pseudomonadati</taxon>
        <taxon>Bacteroidota</taxon>
        <taxon>Flavobacteriia</taxon>
        <taxon>Flavobacteriales</taxon>
        <taxon>Flavobacteriaceae</taxon>
        <taxon>Wenyingzhuangia</taxon>
    </lineage>
</organism>
<dbReference type="InterPro" id="IPR011659">
    <property type="entry name" value="WD40"/>
</dbReference>
<reference evidence="6 7" key="1">
    <citation type="submission" date="2020-03" db="EMBL/GenBank/DDBJ databases">
        <title>Genomic Encyclopedia of Type Strains, Phase IV (KMG-IV): sequencing the most valuable type-strain genomes for metagenomic binning, comparative biology and taxonomic classification.</title>
        <authorList>
            <person name="Goeker M."/>
        </authorList>
    </citation>
    <scope>NUCLEOTIDE SEQUENCE [LARGE SCALE GENOMIC DNA]</scope>
    <source>
        <strain evidence="6 7">DSM 101599</strain>
    </source>
</reference>
<evidence type="ECO:0000256" key="2">
    <source>
        <dbReference type="ARBA" id="ARBA00023136"/>
    </source>
</evidence>
<feature type="domain" description="OmpA-like" evidence="5">
    <location>
        <begin position="410"/>
        <end position="532"/>
    </location>
</feature>
<keyword evidence="2 4" id="KW-0472">Membrane</keyword>
<evidence type="ECO:0000259" key="5">
    <source>
        <dbReference type="PROSITE" id="PS51123"/>
    </source>
</evidence>
<dbReference type="PROSITE" id="PS51123">
    <property type="entry name" value="OMPA_2"/>
    <property type="match status" value="1"/>
</dbReference>
<dbReference type="PANTHER" id="PTHR30329">
    <property type="entry name" value="STATOR ELEMENT OF FLAGELLAR MOTOR COMPLEX"/>
    <property type="match status" value="1"/>
</dbReference>
<dbReference type="CDD" id="cd07185">
    <property type="entry name" value="OmpA_C-like"/>
    <property type="match status" value="1"/>
</dbReference>
<dbReference type="Pfam" id="PF00691">
    <property type="entry name" value="OmpA"/>
    <property type="match status" value="1"/>
</dbReference>
<name>A0ABX0U5U7_9FLAO</name>
<dbReference type="InterPro" id="IPR036737">
    <property type="entry name" value="OmpA-like_sf"/>
</dbReference>
<dbReference type="RefSeq" id="WP_167183819.1">
    <property type="nucleotide sequence ID" value="NZ_JAASQL010000001.1"/>
</dbReference>
<accession>A0ABX0U5U7</accession>
<dbReference type="Gene3D" id="2.120.10.30">
    <property type="entry name" value="TolB, C-terminal domain"/>
    <property type="match status" value="1"/>
</dbReference>
<dbReference type="PRINTS" id="PR01021">
    <property type="entry name" value="OMPADOMAIN"/>
</dbReference>
<dbReference type="InterPro" id="IPR006665">
    <property type="entry name" value="OmpA-like"/>
</dbReference>
<dbReference type="SUPFAM" id="SSF103088">
    <property type="entry name" value="OmpA-like"/>
    <property type="match status" value="1"/>
</dbReference>
<evidence type="ECO:0000256" key="4">
    <source>
        <dbReference type="PROSITE-ProRule" id="PRU00473"/>
    </source>
</evidence>
<comment type="caution">
    <text evidence="6">The sequence shown here is derived from an EMBL/GenBank/DDBJ whole genome shotgun (WGS) entry which is preliminary data.</text>
</comment>
<keyword evidence="3" id="KW-0998">Cell outer membrane</keyword>
<dbReference type="Proteomes" id="UP000745859">
    <property type="component" value="Unassembled WGS sequence"/>
</dbReference>